<keyword evidence="1" id="KW-0812">Transmembrane</keyword>
<comment type="caution">
    <text evidence="2">The sequence shown here is derived from an EMBL/GenBank/DDBJ whole genome shotgun (WGS) entry which is preliminary data.</text>
</comment>
<feature type="transmembrane region" description="Helical" evidence="1">
    <location>
        <begin position="32"/>
        <end position="49"/>
    </location>
</feature>
<organism evidence="2 3">
    <name type="scientific">Leptospira barantonii</name>
    <dbReference type="NCBI Taxonomy" id="2023184"/>
    <lineage>
        <taxon>Bacteria</taxon>
        <taxon>Pseudomonadati</taxon>
        <taxon>Spirochaetota</taxon>
        <taxon>Spirochaetia</taxon>
        <taxon>Leptospirales</taxon>
        <taxon>Leptospiraceae</taxon>
        <taxon>Leptospira</taxon>
    </lineage>
</organism>
<keyword evidence="1" id="KW-0472">Membrane</keyword>
<evidence type="ECO:0000313" key="2">
    <source>
        <dbReference type="EMBL" id="PJZ58065.1"/>
    </source>
</evidence>
<name>A0ABX4NMX1_9LEPT</name>
<keyword evidence="1" id="KW-1133">Transmembrane helix</keyword>
<feature type="transmembrane region" description="Helical" evidence="1">
    <location>
        <begin position="55"/>
        <end position="74"/>
    </location>
</feature>
<dbReference type="Proteomes" id="UP000231879">
    <property type="component" value="Unassembled WGS sequence"/>
</dbReference>
<gene>
    <name evidence="2" type="ORF">CH367_06650</name>
</gene>
<keyword evidence="3" id="KW-1185">Reference proteome</keyword>
<evidence type="ECO:0000256" key="1">
    <source>
        <dbReference type="SAM" id="Phobius"/>
    </source>
</evidence>
<dbReference type="EMBL" id="NPDS01000002">
    <property type="protein sequence ID" value="PJZ58065.1"/>
    <property type="molecule type" value="Genomic_DNA"/>
</dbReference>
<evidence type="ECO:0008006" key="4">
    <source>
        <dbReference type="Google" id="ProtNLM"/>
    </source>
</evidence>
<proteinExistence type="predicted"/>
<sequence length="165" mass="19596">MEFLYSLSANKQKKNYLFGYYNRPFLWFQRKLLGPLLLVFAGIEFWIGTDAYMKTVFTFFFGFIGIYYILRPYIFLKRMQFKAMDGKIRISNDTIQIFDEKGELRLQREDVLDLIFKKNYIFLKSRVNSVVFFLIDLSAVQGDSALFVDALHRFMESKSSESKKS</sequence>
<accession>A0ABX4NMX1</accession>
<reference evidence="2 3" key="1">
    <citation type="submission" date="2017-07" db="EMBL/GenBank/DDBJ databases">
        <title>Leptospira spp. isolated from tropical soils.</title>
        <authorList>
            <person name="Thibeaux R."/>
            <person name="Iraola G."/>
            <person name="Ferres I."/>
            <person name="Bierque E."/>
            <person name="Girault D."/>
            <person name="Soupe-Gilbert M.-E."/>
            <person name="Picardeau M."/>
            <person name="Goarant C."/>
        </authorList>
    </citation>
    <scope>NUCLEOTIDE SEQUENCE [LARGE SCALE GENOMIC DNA]</scope>
    <source>
        <strain evidence="2 3">FH4-C-A1</strain>
    </source>
</reference>
<protein>
    <recommendedName>
        <fullName evidence="4">YcxB-like protein domain-containing protein</fullName>
    </recommendedName>
</protein>
<evidence type="ECO:0000313" key="3">
    <source>
        <dbReference type="Proteomes" id="UP000231879"/>
    </source>
</evidence>
<dbReference type="RefSeq" id="WP_100761700.1">
    <property type="nucleotide sequence ID" value="NZ_NPDS01000002.1"/>
</dbReference>